<dbReference type="KEGG" id="sxn:IAG42_08150"/>
<evidence type="ECO:0000313" key="1">
    <source>
        <dbReference type="EMBL" id="QNS03600.1"/>
    </source>
</evidence>
<dbReference type="AlphaFoldDB" id="A0A7H1B4E5"/>
<dbReference type="Proteomes" id="UP000516428">
    <property type="component" value="Chromosome"/>
</dbReference>
<protein>
    <submittedName>
        <fullName evidence="1">Uncharacterized protein</fullName>
    </submittedName>
</protein>
<accession>A0A7H1B4E5</accession>
<reference evidence="1 2" key="1">
    <citation type="submission" date="2020-09" db="EMBL/GenBank/DDBJ databases">
        <title>A novel species.</title>
        <authorList>
            <person name="Gao J."/>
        </authorList>
    </citation>
    <scope>NUCLEOTIDE SEQUENCE [LARGE SCALE GENOMIC DNA]</scope>
    <source>
        <strain evidence="1 2">CRXT-Y-14</strain>
    </source>
</reference>
<proteinExistence type="predicted"/>
<sequence>MNVTLGALVAAAGIALAALGLPAGGRVRRPFHARRAHAAERRRYPVALRRACDMAIAEARRRAGAGEPAIVRTDAVLELMRGHFGFPYARREDAAVALYGRFRERGCAVDCVTDA</sequence>
<organism evidence="1 2">
    <name type="scientific">Streptomyces xanthii</name>
    <dbReference type="NCBI Taxonomy" id="2768069"/>
    <lineage>
        <taxon>Bacteria</taxon>
        <taxon>Bacillati</taxon>
        <taxon>Actinomycetota</taxon>
        <taxon>Actinomycetes</taxon>
        <taxon>Kitasatosporales</taxon>
        <taxon>Streptomycetaceae</taxon>
        <taxon>Streptomyces</taxon>
    </lineage>
</organism>
<keyword evidence="2" id="KW-1185">Reference proteome</keyword>
<dbReference type="RefSeq" id="WP_188336354.1">
    <property type="nucleotide sequence ID" value="NZ_CP061281.1"/>
</dbReference>
<gene>
    <name evidence="1" type="ORF">IAG42_08150</name>
</gene>
<dbReference type="EMBL" id="CP061281">
    <property type="protein sequence ID" value="QNS03600.1"/>
    <property type="molecule type" value="Genomic_DNA"/>
</dbReference>
<evidence type="ECO:0000313" key="2">
    <source>
        <dbReference type="Proteomes" id="UP000516428"/>
    </source>
</evidence>
<name>A0A7H1B4E5_9ACTN</name>